<feature type="domain" description="IDEAL" evidence="2">
    <location>
        <begin position="54"/>
        <end position="97"/>
    </location>
</feature>
<proteinExistence type="predicted"/>
<reference evidence="3 4" key="1">
    <citation type="submission" date="2019-08" db="EMBL/GenBank/DDBJ databases">
        <title>Bacillus genomes from the desert of Cuatro Cienegas, Coahuila.</title>
        <authorList>
            <person name="Olmedo-Alvarez G."/>
        </authorList>
    </citation>
    <scope>NUCLEOTIDE SEQUENCE [LARGE SCALE GENOMIC DNA]</scope>
    <source>
        <strain evidence="3 4">CH446_14T</strain>
    </source>
</reference>
<protein>
    <submittedName>
        <fullName evidence="3">IDEAL domain-containing protein</fullName>
    </submittedName>
</protein>
<name>A0A5D4R987_9BACI</name>
<dbReference type="InterPro" id="IPR014957">
    <property type="entry name" value="IDEAL_dom"/>
</dbReference>
<dbReference type="EMBL" id="VTER01000006">
    <property type="protein sequence ID" value="TYS47907.1"/>
    <property type="molecule type" value="Genomic_DNA"/>
</dbReference>
<organism evidence="3 4">
    <name type="scientific">Bacillus infantis</name>
    <dbReference type="NCBI Taxonomy" id="324767"/>
    <lineage>
        <taxon>Bacteria</taxon>
        <taxon>Bacillati</taxon>
        <taxon>Bacillota</taxon>
        <taxon>Bacilli</taxon>
        <taxon>Bacillales</taxon>
        <taxon>Bacillaceae</taxon>
        <taxon>Bacillus</taxon>
    </lineage>
</organism>
<sequence>MNKQDIKMGGWITGKSRNGELVQGFVEAALPEREFVTVFVVDSDNPEVIGRKVYIEKRKAETMKNDLLPSADGLRSLIDTALLTRDKEWFMELSNALNRIEQASFAKTEHAAGSGTFPSNEGRMNRKY</sequence>
<comment type="caution">
    <text evidence="3">The sequence shown here is derived from an EMBL/GenBank/DDBJ whole genome shotgun (WGS) entry which is preliminary data.</text>
</comment>
<evidence type="ECO:0000313" key="4">
    <source>
        <dbReference type="Proteomes" id="UP000322139"/>
    </source>
</evidence>
<dbReference type="Pfam" id="PF08858">
    <property type="entry name" value="IDEAL"/>
    <property type="match status" value="1"/>
</dbReference>
<dbReference type="InterPro" id="IPR027393">
    <property type="entry name" value="Virus_scaffolding_prot_C"/>
</dbReference>
<accession>A0A5D4R987</accession>
<feature type="region of interest" description="Disordered" evidence="1">
    <location>
        <begin position="109"/>
        <end position="128"/>
    </location>
</feature>
<dbReference type="AlphaFoldDB" id="A0A5D4R987"/>
<dbReference type="Proteomes" id="UP000322139">
    <property type="component" value="Unassembled WGS sequence"/>
</dbReference>
<evidence type="ECO:0000313" key="3">
    <source>
        <dbReference type="EMBL" id="TYS47907.1"/>
    </source>
</evidence>
<evidence type="ECO:0000259" key="2">
    <source>
        <dbReference type="SMART" id="SM00914"/>
    </source>
</evidence>
<dbReference type="RefSeq" id="WP_148975226.1">
    <property type="nucleotide sequence ID" value="NZ_JBNILB010000021.1"/>
</dbReference>
<dbReference type="SMART" id="SM00914">
    <property type="entry name" value="IDEAL"/>
    <property type="match status" value="1"/>
</dbReference>
<gene>
    <name evidence="3" type="ORF">FZD51_13360</name>
</gene>
<dbReference type="Gene3D" id="4.10.810.10">
    <property type="entry name" value="Virus Scaffolding Protein, Chain A"/>
    <property type="match status" value="1"/>
</dbReference>
<evidence type="ECO:0000256" key="1">
    <source>
        <dbReference type="SAM" id="MobiDB-lite"/>
    </source>
</evidence>